<dbReference type="EMBL" id="JBGMDY010000004">
    <property type="protein sequence ID" value="KAL2338939.1"/>
    <property type="molecule type" value="Genomic_DNA"/>
</dbReference>
<keyword evidence="2" id="KW-1133">Transmembrane helix</keyword>
<evidence type="ECO:0000313" key="3">
    <source>
        <dbReference type="EMBL" id="KAL2338939.1"/>
    </source>
</evidence>
<protein>
    <submittedName>
        <fullName evidence="3">Uncharacterized protein</fullName>
    </submittedName>
</protein>
<keyword evidence="2" id="KW-0472">Membrane</keyword>
<feature type="region of interest" description="Disordered" evidence="1">
    <location>
        <begin position="1"/>
        <end position="27"/>
    </location>
</feature>
<reference evidence="3 4" key="1">
    <citation type="submission" date="2024-08" db="EMBL/GenBank/DDBJ databases">
        <title>Insights into the chromosomal genome structure of Flemingia macrophylla.</title>
        <authorList>
            <person name="Ding Y."/>
            <person name="Zhao Y."/>
            <person name="Bi W."/>
            <person name="Wu M."/>
            <person name="Zhao G."/>
            <person name="Gong Y."/>
            <person name="Li W."/>
            <person name="Zhang P."/>
        </authorList>
    </citation>
    <scope>NUCLEOTIDE SEQUENCE [LARGE SCALE GENOMIC DNA]</scope>
    <source>
        <strain evidence="3">DYQJB</strain>
        <tissue evidence="3">Leaf</tissue>
    </source>
</reference>
<gene>
    <name evidence="3" type="ORF">Fmac_013385</name>
</gene>
<evidence type="ECO:0000256" key="2">
    <source>
        <dbReference type="SAM" id="Phobius"/>
    </source>
</evidence>
<organism evidence="3 4">
    <name type="scientific">Flemingia macrophylla</name>
    <dbReference type="NCBI Taxonomy" id="520843"/>
    <lineage>
        <taxon>Eukaryota</taxon>
        <taxon>Viridiplantae</taxon>
        <taxon>Streptophyta</taxon>
        <taxon>Embryophyta</taxon>
        <taxon>Tracheophyta</taxon>
        <taxon>Spermatophyta</taxon>
        <taxon>Magnoliopsida</taxon>
        <taxon>eudicotyledons</taxon>
        <taxon>Gunneridae</taxon>
        <taxon>Pentapetalae</taxon>
        <taxon>rosids</taxon>
        <taxon>fabids</taxon>
        <taxon>Fabales</taxon>
        <taxon>Fabaceae</taxon>
        <taxon>Papilionoideae</taxon>
        <taxon>50 kb inversion clade</taxon>
        <taxon>NPAAA clade</taxon>
        <taxon>indigoferoid/millettioid clade</taxon>
        <taxon>Phaseoleae</taxon>
        <taxon>Flemingia</taxon>
    </lineage>
</organism>
<sequence length="220" mass="24990">MKESETPQKTYVRSSEKRNRRLKDSPNFNKIASKSLNAALTSISKAHVDSSPTSEISYANRSEDDDISLLDEAVPETFLLYDMVPSKKISEEEESDSTKCLDAYELDSVIFSSMESEIDATNLRNAKPKVFNSHNAAPQYKILVDEITKYVIEDLYKNIVPEDPDRSYQVLCAKKRVMFLSFCIWLIGVLAVFFFTSGTNCPYSGHCQLEPLISLRLIYI</sequence>
<evidence type="ECO:0000256" key="1">
    <source>
        <dbReference type="SAM" id="MobiDB-lite"/>
    </source>
</evidence>
<name>A0ABD1MSZ5_9FABA</name>
<feature type="transmembrane region" description="Helical" evidence="2">
    <location>
        <begin position="177"/>
        <end position="195"/>
    </location>
</feature>
<proteinExistence type="predicted"/>
<comment type="caution">
    <text evidence="3">The sequence shown here is derived from an EMBL/GenBank/DDBJ whole genome shotgun (WGS) entry which is preliminary data.</text>
</comment>
<evidence type="ECO:0000313" key="4">
    <source>
        <dbReference type="Proteomes" id="UP001603857"/>
    </source>
</evidence>
<keyword evidence="2" id="KW-0812">Transmembrane</keyword>
<accession>A0ABD1MSZ5</accession>
<keyword evidence="4" id="KW-1185">Reference proteome</keyword>
<dbReference type="AlphaFoldDB" id="A0ABD1MSZ5"/>
<dbReference type="Proteomes" id="UP001603857">
    <property type="component" value="Unassembled WGS sequence"/>
</dbReference>